<sequence length="306" mass="32537">MSPASPSASGRSAPLHVLGALALELRGDATVDRAALPRQDAGALAEKIARDLAGFAADSAGLDLITVGAHYDPVELLRPGWPLHRELDQLAANAPRERHAETPAGRVIAFGAHDAQLPGALTPSPDYAGGPLRLVPFLLGGDAATVARVGDLLESNLLENGMAGADTALAAQAAFGLQVEHARYLTVHDLAAMMAMQYEHAGLGALWPLLETALLQPEGEEWLDAPPEPLVHYSEGEARIALFSPAAWHARYAPEAPCNTEECRQKLNRRYQHFEARLRQISAVLGAHAVPVTFVHCDGPAEREAL</sequence>
<dbReference type="EMBL" id="CP159925">
    <property type="protein sequence ID" value="XCO76097.1"/>
    <property type="molecule type" value="Genomic_DNA"/>
</dbReference>
<organism evidence="1">
    <name type="scientific">Lysobacter firmicutimachus</name>
    <dbReference type="NCBI Taxonomy" id="1792846"/>
    <lineage>
        <taxon>Bacteria</taxon>
        <taxon>Pseudomonadati</taxon>
        <taxon>Pseudomonadota</taxon>
        <taxon>Gammaproteobacteria</taxon>
        <taxon>Lysobacterales</taxon>
        <taxon>Lysobacteraceae</taxon>
        <taxon>Lysobacter</taxon>
    </lineage>
</organism>
<dbReference type="AlphaFoldDB" id="A0AAU8MZ60"/>
<name>A0AAU8MZ60_9GAMM</name>
<evidence type="ECO:0000313" key="1">
    <source>
        <dbReference type="EMBL" id="XCO76097.1"/>
    </source>
</evidence>
<accession>A0AAU8MZ60</accession>
<gene>
    <name evidence="1" type="ORF">ABU614_04730</name>
</gene>
<reference evidence="1" key="1">
    <citation type="submission" date="2024-06" db="EMBL/GenBank/DDBJ databases">
        <authorList>
            <person name="Li S."/>
        </authorList>
    </citation>
    <scope>NUCLEOTIDE SEQUENCE</scope>
    <source>
        <strain evidence="1">SR10</strain>
    </source>
</reference>
<protein>
    <submittedName>
        <fullName evidence="1">Uncharacterized protein</fullName>
    </submittedName>
</protein>
<dbReference type="RefSeq" id="WP_363799488.1">
    <property type="nucleotide sequence ID" value="NZ_CP159925.1"/>
</dbReference>
<proteinExistence type="predicted"/>